<evidence type="ECO:0000313" key="3">
    <source>
        <dbReference type="Proteomes" id="UP000476411"/>
    </source>
</evidence>
<evidence type="ECO:0000256" key="1">
    <source>
        <dbReference type="SAM" id="Coils"/>
    </source>
</evidence>
<gene>
    <name evidence="2" type="ORF">GWR21_14865</name>
</gene>
<dbReference type="Proteomes" id="UP000476411">
    <property type="component" value="Chromosome"/>
</dbReference>
<reference evidence="2 3" key="1">
    <citation type="submission" date="2020-01" db="EMBL/GenBank/DDBJ databases">
        <title>Complete genome sequence of Chitinophaga sp. H33E-04 isolated from quinoa roots.</title>
        <authorList>
            <person name="Weon H.-Y."/>
            <person name="Lee S.A."/>
        </authorList>
    </citation>
    <scope>NUCLEOTIDE SEQUENCE [LARGE SCALE GENOMIC DNA]</scope>
    <source>
        <strain evidence="2 3">H33E-04</strain>
    </source>
</reference>
<keyword evidence="1" id="KW-0175">Coiled coil</keyword>
<sequence length="269" mass="30852">MPIVEECYEQSRIDSLRRSLQREADKGRPRDYEIIVDGFKVVPRTNDLSEFDDYEQEIRTNTRNVSFLLYDGPGTNRNTRYSFSFHHNQQSVEQPATLGEIDQIVAQRLSERDRDYELSRLRDKLQETVGQLEEAEEYASTLQNRITELELASKGKMMKWGDLGASILMGVLRNHAHKLPQSLSGLLDMEDAPKIAEGNRTASEEGQASYSKTEELDEHTRSRLALLEQMQQQLNEQQIIGVLNIIGYLMEHPAQIPTIIALLTEKSNK</sequence>
<dbReference type="EMBL" id="CP048113">
    <property type="protein sequence ID" value="QHS60830.1"/>
    <property type="molecule type" value="Genomic_DNA"/>
</dbReference>
<dbReference type="RefSeq" id="WP_162332515.1">
    <property type="nucleotide sequence ID" value="NZ_CP048113.1"/>
</dbReference>
<dbReference type="KEGG" id="chih:GWR21_14865"/>
<proteinExistence type="predicted"/>
<feature type="coiled-coil region" evidence="1">
    <location>
        <begin position="118"/>
        <end position="152"/>
    </location>
</feature>
<dbReference type="AlphaFoldDB" id="A0A6B9ZEN3"/>
<evidence type="ECO:0000313" key="2">
    <source>
        <dbReference type="EMBL" id="QHS60830.1"/>
    </source>
</evidence>
<organism evidence="2 3">
    <name type="scientific">Chitinophaga agri</name>
    <dbReference type="NCBI Taxonomy" id="2703787"/>
    <lineage>
        <taxon>Bacteria</taxon>
        <taxon>Pseudomonadati</taxon>
        <taxon>Bacteroidota</taxon>
        <taxon>Chitinophagia</taxon>
        <taxon>Chitinophagales</taxon>
        <taxon>Chitinophagaceae</taxon>
        <taxon>Chitinophaga</taxon>
    </lineage>
</organism>
<name>A0A6B9ZEN3_9BACT</name>
<keyword evidence="3" id="KW-1185">Reference proteome</keyword>
<accession>A0A6B9ZEN3</accession>
<protein>
    <submittedName>
        <fullName evidence="2">Uncharacterized protein</fullName>
    </submittedName>
</protein>